<protein>
    <recommendedName>
        <fullName evidence="3">RIIB protector from prophage-induced early lysis</fullName>
    </recommendedName>
</protein>
<evidence type="ECO:0008006" key="3">
    <source>
        <dbReference type="Google" id="ProtNLM"/>
    </source>
</evidence>
<dbReference type="EMBL" id="MK278860">
    <property type="protein sequence ID" value="AZU98551.1"/>
    <property type="molecule type" value="Genomic_DNA"/>
</dbReference>
<accession>A0A3T0IGN2</accession>
<reference evidence="1 2" key="1">
    <citation type="submission" date="2018-12" db="EMBL/GenBank/DDBJ databases">
        <title>Successful treatment of antibiotic resistant microbial bone infection with bacteriophages.</title>
        <authorList>
            <person name="Nir-Paz R."/>
            <person name="Gelman D."/>
            <person name="Khouri A."/>
            <person name="Sisson B.M."/>
            <person name="Fackler J."/>
            <person name="Oren S.A."/>
            <person name="Khalifa L."/>
            <person name="Rimon A."/>
            <person name="Glazer S.C."/>
            <person name="Moses A.E."/>
            <person name="Yoram W."/>
            <person name="Schooley R.T."/>
            <person name="Hazan R."/>
        </authorList>
    </citation>
    <scope>NUCLEOTIDE SEQUENCE [LARGE SCALE GENOMIC DNA]</scope>
</reference>
<keyword evidence="2" id="KW-1185">Reference proteome</keyword>
<dbReference type="KEGG" id="vg:55811459"/>
<evidence type="ECO:0000313" key="1">
    <source>
        <dbReference type="EMBL" id="AZU98551.1"/>
    </source>
</evidence>
<proteinExistence type="predicted"/>
<dbReference type="GeneID" id="55811459"/>
<evidence type="ECO:0000313" key="2">
    <source>
        <dbReference type="Proteomes" id="UP000287416"/>
    </source>
</evidence>
<organism evidence="1 2">
    <name type="scientific">Acinetobacter phage AbTZA1</name>
    <dbReference type="NCBI Taxonomy" id="2500827"/>
    <lineage>
        <taxon>Viruses</taxon>
        <taxon>Duplodnaviria</taxon>
        <taxon>Heunggongvirae</taxon>
        <taxon>Uroviricota</taxon>
        <taxon>Caudoviricetes</taxon>
        <taxon>Pantevenvirales</taxon>
        <taxon>Straboviridae</taxon>
        <taxon>Twarogvirinae</taxon>
        <taxon>Hadassahvirus</taxon>
        <taxon>Hadassahvirus azbtza1</taxon>
    </lineage>
</organism>
<dbReference type="RefSeq" id="YP_009882163.1">
    <property type="nucleotide sequence ID" value="NC_049445.1"/>
</dbReference>
<sequence>MSKLSKEQISSLLIGRASGVTQRAIAESLNCSIDTVRRIQNANIEQLSLFTRVPGTKSIFKLTDESAQLYIKDEFCAFELEITGDKKDGVIYANDIYVGKLLDDEQEIDDETFDNWSFFENDVGVMKHIRVGKVIITGAPQHHSEEELEEIGVEIKKRQHKEKFAEGQKFILKQALQQKSETVKSIDGKITSTEPESATWTASSKFISIVKGRKTFNVDSSHPKFKDALQLLINGDVEQAIDMINTERAVSKYTKGNVEISNGQLFYKGIEIRSGLTSRIISSMEAGEDFEFYLPFLENLMLNPSERAVKRLFDFLQANDIEITADGHFIAWKKVGPGFFDIYSHTMDNSPGKMVEMPRNMVNEDDEQTCSNGLHVCSKSYLSQYASCSSNRVVRVKVHPRDVVSIPVDYNNAKMRTCKYLVIGEAKL</sequence>
<dbReference type="Proteomes" id="UP000287416">
    <property type="component" value="Segment"/>
</dbReference>
<name>A0A3T0IGN2_9CAUD</name>